<proteinExistence type="predicted"/>
<dbReference type="EMBL" id="OV725080">
    <property type="protein sequence ID" value="CAH1398202.1"/>
    <property type="molecule type" value="Genomic_DNA"/>
</dbReference>
<evidence type="ECO:0000313" key="1">
    <source>
        <dbReference type="EMBL" id="CAH1398202.1"/>
    </source>
</evidence>
<name>A0A9P0MPR5_NEZVI</name>
<dbReference type="Proteomes" id="UP001152798">
    <property type="component" value="Chromosome 4"/>
</dbReference>
<protein>
    <submittedName>
        <fullName evidence="1">Uncharacterized protein</fullName>
    </submittedName>
</protein>
<gene>
    <name evidence="1" type="ORF">NEZAVI_LOCUS7896</name>
</gene>
<dbReference type="AlphaFoldDB" id="A0A9P0MPR5"/>
<organism evidence="1 2">
    <name type="scientific">Nezara viridula</name>
    <name type="common">Southern green stink bug</name>
    <name type="synonym">Cimex viridulus</name>
    <dbReference type="NCBI Taxonomy" id="85310"/>
    <lineage>
        <taxon>Eukaryota</taxon>
        <taxon>Metazoa</taxon>
        <taxon>Ecdysozoa</taxon>
        <taxon>Arthropoda</taxon>
        <taxon>Hexapoda</taxon>
        <taxon>Insecta</taxon>
        <taxon>Pterygota</taxon>
        <taxon>Neoptera</taxon>
        <taxon>Paraneoptera</taxon>
        <taxon>Hemiptera</taxon>
        <taxon>Heteroptera</taxon>
        <taxon>Panheteroptera</taxon>
        <taxon>Pentatomomorpha</taxon>
        <taxon>Pentatomoidea</taxon>
        <taxon>Pentatomidae</taxon>
        <taxon>Pentatominae</taxon>
        <taxon>Nezara</taxon>
    </lineage>
</organism>
<keyword evidence="2" id="KW-1185">Reference proteome</keyword>
<accession>A0A9P0MPR5</accession>
<reference evidence="1" key="1">
    <citation type="submission" date="2022-01" db="EMBL/GenBank/DDBJ databases">
        <authorList>
            <person name="King R."/>
        </authorList>
    </citation>
    <scope>NUCLEOTIDE SEQUENCE</scope>
</reference>
<sequence length="88" mass="10022">MSQLRPSVKLFVKFGIVPRAPNQMPLTWNSLSFHFACLIEVIGLIPQGRIQNHRRLSRLRECYNVGISGGSIRIHTIYFLETGLNLSL</sequence>
<evidence type="ECO:0000313" key="2">
    <source>
        <dbReference type="Proteomes" id="UP001152798"/>
    </source>
</evidence>